<evidence type="ECO:0000256" key="1">
    <source>
        <dbReference type="SAM" id="MobiDB-lite"/>
    </source>
</evidence>
<dbReference type="InterPro" id="IPR002514">
    <property type="entry name" value="Transposase_8"/>
</dbReference>
<keyword evidence="3" id="KW-1185">Reference proteome</keyword>
<dbReference type="EMBL" id="QGSV01000061">
    <property type="protein sequence ID" value="PWU52656.1"/>
    <property type="molecule type" value="Genomic_DNA"/>
</dbReference>
<protein>
    <recommendedName>
        <fullName evidence="4">Transposase</fullName>
    </recommendedName>
</protein>
<comment type="caution">
    <text evidence="2">The sequence shown here is derived from an EMBL/GenBank/DDBJ whole genome shotgun (WGS) entry which is preliminary data.</text>
</comment>
<accession>A0A317KLF0</accession>
<reference evidence="3" key="1">
    <citation type="submission" date="2018-05" db="EMBL/GenBank/DDBJ databases">
        <title>Micromonospora globispora sp. nov. and Micromonospora rugosa sp. nov., isolated from marine sediment.</title>
        <authorList>
            <person name="Carro L."/>
            <person name="Aysel V."/>
            <person name="Cetin D."/>
            <person name="Igual J.M."/>
            <person name="Klenk H.-P."/>
            <person name="Trujillo M.E."/>
            <person name="Sahin N."/>
        </authorList>
    </citation>
    <scope>NUCLEOTIDE SEQUENCE [LARGE SCALE GENOMIC DNA]</scope>
    <source>
        <strain evidence="3">S2904</strain>
    </source>
</reference>
<dbReference type="SUPFAM" id="SSF46689">
    <property type="entry name" value="Homeodomain-like"/>
    <property type="match status" value="1"/>
</dbReference>
<dbReference type="Proteomes" id="UP000245683">
    <property type="component" value="Unassembled WGS sequence"/>
</dbReference>
<dbReference type="OrthoDB" id="52928at2"/>
<dbReference type="Pfam" id="PF01527">
    <property type="entry name" value="HTH_Tnp_1"/>
    <property type="match status" value="1"/>
</dbReference>
<evidence type="ECO:0008006" key="4">
    <source>
        <dbReference type="Google" id="ProtNLM"/>
    </source>
</evidence>
<sequence length="74" mass="8253">MEEFRRDAVDLVRSSQRPINQVARELGMSHETLRNWVRVAERQARDVCGGLGRGRVVGPTMSQPGPDLPARGRA</sequence>
<dbReference type="GO" id="GO:0006313">
    <property type="term" value="P:DNA transposition"/>
    <property type="evidence" value="ECO:0007669"/>
    <property type="project" value="InterPro"/>
</dbReference>
<dbReference type="GO" id="GO:0004803">
    <property type="term" value="F:transposase activity"/>
    <property type="evidence" value="ECO:0007669"/>
    <property type="project" value="InterPro"/>
</dbReference>
<dbReference type="Gene3D" id="1.10.10.60">
    <property type="entry name" value="Homeodomain-like"/>
    <property type="match status" value="1"/>
</dbReference>
<dbReference type="InterPro" id="IPR009057">
    <property type="entry name" value="Homeodomain-like_sf"/>
</dbReference>
<proteinExistence type="predicted"/>
<feature type="region of interest" description="Disordered" evidence="1">
    <location>
        <begin position="52"/>
        <end position="74"/>
    </location>
</feature>
<evidence type="ECO:0000313" key="3">
    <source>
        <dbReference type="Proteomes" id="UP000245683"/>
    </source>
</evidence>
<evidence type="ECO:0000313" key="2">
    <source>
        <dbReference type="EMBL" id="PWU52656.1"/>
    </source>
</evidence>
<dbReference type="AlphaFoldDB" id="A0A317KLF0"/>
<dbReference type="GO" id="GO:0003677">
    <property type="term" value="F:DNA binding"/>
    <property type="evidence" value="ECO:0007669"/>
    <property type="project" value="InterPro"/>
</dbReference>
<name>A0A317KLF0_9ACTN</name>
<gene>
    <name evidence="2" type="ORF">DLJ46_02595</name>
</gene>
<organism evidence="2 3">
    <name type="scientific">Micromonospora globispora</name>
    <dbReference type="NCBI Taxonomy" id="1450148"/>
    <lineage>
        <taxon>Bacteria</taxon>
        <taxon>Bacillati</taxon>
        <taxon>Actinomycetota</taxon>
        <taxon>Actinomycetes</taxon>
        <taxon>Micromonosporales</taxon>
        <taxon>Micromonosporaceae</taxon>
        <taxon>Micromonospora</taxon>
    </lineage>
</organism>